<reference evidence="2 3" key="2">
    <citation type="submission" date="2018-11" db="EMBL/GenBank/DDBJ databases">
        <authorList>
            <consortium name="Pathogen Informatics"/>
        </authorList>
    </citation>
    <scope>NUCLEOTIDE SEQUENCE [LARGE SCALE GENOMIC DNA]</scope>
</reference>
<keyword evidence="3" id="KW-1185">Reference proteome</keyword>
<dbReference type="Proteomes" id="UP000271098">
    <property type="component" value="Unassembled WGS sequence"/>
</dbReference>
<gene>
    <name evidence="2" type="ORF">GPUH_LOCUS12268</name>
</gene>
<evidence type="ECO:0000313" key="4">
    <source>
        <dbReference type="WBParaSite" id="GPUH_0001228201-mRNA-1"/>
    </source>
</evidence>
<dbReference type="AlphaFoldDB" id="A0A183DU77"/>
<evidence type="ECO:0000256" key="1">
    <source>
        <dbReference type="SAM" id="MobiDB-lite"/>
    </source>
</evidence>
<feature type="compositionally biased region" description="Low complexity" evidence="1">
    <location>
        <begin position="110"/>
        <end position="122"/>
    </location>
</feature>
<feature type="compositionally biased region" description="Polar residues" evidence="1">
    <location>
        <begin position="146"/>
        <end position="157"/>
    </location>
</feature>
<dbReference type="WBParaSite" id="GPUH_0001228201-mRNA-1">
    <property type="protein sequence ID" value="GPUH_0001228201-mRNA-1"/>
    <property type="gene ID" value="GPUH_0001228201"/>
</dbReference>
<name>A0A183DU77_9BILA</name>
<proteinExistence type="predicted"/>
<sequence length="176" mass="18802">MMCTVEEIESVLGNAFQAAALSRAAQCSTPAHKTTPSPAAPLLKLTPSQLSTPVIATRQHYGSTAVPNAPSTSGRRTGSEQCKQHTASSILLHRLFGKSRIDVDYNKENSTTPTAAGGSSASSKRRRRPFPSADAPRKAERPVSIFQPSCSTPVSSQPDHRCQSILQQQSTPHVQP</sequence>
<dbReference type="EMBL" id="UYRT01079179">
    <property type="protein sequence ID" value="VDN20162.1"/>
    <property type="molecule type" value="Genomic_DNA"/>
</dbReference>
<organism evidence="4">
    <name type="scientific">Gongylonema pulchrum</name>
    <dbReference type="NCBI Taxonomy" id="637853"/>
    <lineage>
        <taxon>Eukaryota</taxon>
        <taxon>Metazoa</taxon>
        <taxon>Ecdysozoa</taxon>
        <taxon>Nematoda</taxon>
        <taxon>Chromadorea</taxon>
        <taxon>Rhabditida</taxon>
        <taxon>Spirurina</taxon>
        <taxon>Spiruromorpha</taxon>
        <taxon>Spiruroidea</taxon>
        <taxon>Gongylonematidae</taxon>
        <taxon>Gongylonema</taxon>
    </lineage>
</organism>
<feature type="region of interest" description="Disordered" evidence="1">
    <location>
        <begin position="104"/>
        <end position="176"/>
    </location>
</feature>
<protein>
    <submittedName>
        <fullName evidence="2 4">Uncharacterized protein</fullName>
    </submittedName>
</protein>
<evidence type="ECO:0000313" key="3">
    <source>
        <dbReference type="Proteomes" id="UP000271098"/>
    </source>
</evidence>
<feature type="compositionally biased region" description="Polar residues" evidence="1">
    <location>
        <begin position="164"/>
        <end position="176"/>
    </location>
</feature>
<evidence type="ECO:0000313" key="2">
    <source>
        <dbReference type="EMBL" id="VDN20162.1"/>
    </source>
</evidence>
<reference evidence="4" key="1">
    <citation type="submission" date="2016-06" db="UniProtKB">
        <authorList>
            <consortium name="WormBaseParasite"/>
        </authorList>
    </citation>
    <scope>IDENTIFICATION</scope>
</reference>
<feature type="region of interest" description="Disordered" evidence="1">
    <location>
        <begin position="59"/>
        <end position="86"/>
    </location>
</feature>
<accession>A0A183DU77</accession>